<accession>A0A060T6P7</accession>
<dbReference type="GO" id="GO:0006338">
    <property type="term" value="P:chromatin remodeling"/>
    <property type="evidence" value="ECO:0007669"/>
    <property type="project" value="InterPro"/>
</dbReference>
<evidence type="ECO:0000313" key="3">
    <source>
        <dbReference type="EMBL" id="CDP34851.1"/>
    </source>
</evidence>
<feature type="compositionally biased region" description="Acidic residues" evidence="1">
    <location>
        <begin position="71"/>
        <end position="100"/>
    </location>
</feature>
<sequence length="235" mass="26759">MSSSELSDSVSDESMDEYTPEPKVQPRKLVLKLNQAKGERPRRSINRALVSSESESGTSTPARGGRKTYDYESDEEEEPEEPEEMEEEQDYDEEMGEDELTSTPGTPDITRMTARQRAKFTTADSGLNEDLLELPPEPSKKKRELTEEEMQLKRAELARRRKNLSDKRLEEEKQETIDKLLKKRAHKGRSKEPGDDDGAAASNVHRSRLIQHPAFSSWTSSKDSMTYSYSLPQTS</sequence>
<proteinExistence type="predicted"/>
<evidence type="ECO:0000259" key="2">
    <source>
        <dbReference type="SMART" id="SM01406"/>
    </source>
</evidence>
<feature type="compositionally biased region" description="Acidic residues" evidence="1">
    <location>
        <begin position="10"/>
        <end position="19"/>
    </location>
</feature>
<reference evidence="3" key="1">
    <citation type="submission" date="2014-02" db="EMBL/GenBank/DDBJ databases">
        <authorList>
            <person name="Genoscope - CEA"/>
        </authorList>
    </citation>
    <scope>NUCLEOTIDE SEQUENCE</scope>
    <source>
        <strain evidence="3">LS3</strain>
    </source>
</reference>
<dbReference type="InterPro" id="IPR006880">
    <property type="entry name" value="INO80B_C"/>
</dbReference>
<feature type="compositionally biased region" description="Basic and acidic residues" evidence="1">
    <location>
        <begin position="150"/>
        <end position="180"/>
    </location>
</feature>
<feature type="compositionally biased region" description="Polar residues" evidence="1">
    <location>
        <begin position="214"/>
        <end position="235"/>
    </location>
</feature>
<protein>
    <submittedName>
        <fullName evidence="3">ARAD1C21912p</fullName>
    </submittedName>
</protein>
<dbReference type="InterPro" id="IPR029523">
    <property type="entry name" value="INO80B/Ies2"/>
</dbReference>
<dbReference type="SMART" id="SM01406">
    <property type="entry name" value="PAPA-1"/>
    <property type="match status" value="1"/>
</dbReference>
<evidence type="ECO:0000256" key="1">
    <source>
        <dbReference type="SAM" id="MobiDB-lite"/>
    </source>
</evidence>
<dbReference type="Pfam" id="PF04795">
    <property type="entry name" value="PAPA-1"/>
    <property type="match status" value="1"/>
</dbReference>
<feature type="domain" description="INO80 complex subunit B-like conserved region" evidence="2">
    <location>
        <begin position="149"/>
        <end position="233"/>
    </location>
</feature>
<dbReference type="GO" id="GO:0031011">
    <property type="term" value="C:Ino80 complex"/>
    <property type="evidence" value="ECO:0007669"/>
    <property type="project" value="InterPro"/>
</dbReference>
<feature type="region of interest" description="Disordered" evidence="1">
    <location>
        <begin position="1"/>
        <end position="235"/>
    </location>
</feature>
<dbReference type="EMBL" id="HG937693">
    <property type="protein sequence ID" value="CDP34851.1"/>
    <property type="molecule type" value="Genomic_DNA"/>
</dbReference>
<dbReference type="PhylomeDB" id="A0A060T6P7"/>
<feature type="compositionally biased region" description="Polar residues" evidence="1">
    <location>
        <begin position="49"/>
        <end position="61"/>
    </location>
</feature>
<dbReference type="PANTHER" id="PTHR21561">
    <property type="entry name" value="INO80 COMPLEX SUBUNIT B"/>
    <property type="match status" value="1"/>
</dbReference>
<organism evidence="3">
    <name type="scientific">Blastobotrys adeninivorans</name>
    <name type="common">Yeast</name>
    <name type="synonym">Arxula adeninivorans</name>
    <dbReference type="NCBI Taxonomy" id="409370"/>
    <lineage>
        <taxon>Eukaryota</taxon>
        <taxon>Fungi</taxon>
        <taxon>Dikarya</taxon>
        <taxon>Ascomycota</taxon>
        <taxon>Saccharomycotina</taxon>
        <taxon>Dipodascomycetes</taxon>
        <taxon>Dipodascales</taxon>
        <taxon>Trichomonascaceae</taxon>
        <taxon>Blastobotrys</taxon>
    </lineage>
</organism>
<gene>
    <name evidence="3" type="ORF">GNLVRS02_ARAD1C21912g</name>
</gene>
<dbReference type="AlphaFoldDB" id="A0A060T6P7"/>
<dbReference type="PANTHER" id="PTHR21561:SF12">
    <property type="entry name" value="INO80 COMPLEX SUBUNIT B"/>
    <property type="match status" value="1"/>
</dbReference>
<reference evidence="3" key="2">
    <citation type="submission" date="2014-06" db="EMBL/GenBank/DDBJ databases">
        <title>The complete genome of Blastobotrys (Arxula) adeninivorans LS3 - a yeast of biotechnological interest.</title>
        <authorList>
            <person name="Kunze G."/>
            <person name="Gaillardin C."/>
            <person name="Czernicka M."/>
            <person name="Durrens P."/>
            <person name="Martin T."/>
            <person name="Boer E."/>
            <person name="Gabaldon T."/>
            <person name="Cruz J."/>
            <person name="Talla E."/>
            <person name="Marck C."/>
            <person name="Goffeau A."/>
            <person name="Barbe V."/>
            <person name="Baret P."/>
            <person name="Baronian K."/>
            <person name="Beier S."/>
            <person name="Bleykasten C."/>
            <person name="Bode R."/>
            <person name="Casaregola S."/>
            <person name="Despons L."/>
            <person name="Fairhead C."/>
            <person name="Giersberg M."/>
            <person name="Gierski P."/>
            <person name="Hahnel U."/>
            <person name="Hartmann A."/>
            <person name="Jankowska D."/>
            <person name="Jubin C."/>
            <person name="Jung P."/>
            <person name="Lafontaine I."/>
            <person name="Leh-Louis V."/>
            <person name="Lemaire M."/>
            <person name="Marcet-Houben M."/>
            <person name="Mascher M."/>
            <person name="Morel G."/>
            <person name="Richard G.-F."/>
            <person name="Riechen J."/>
            <person name="Sacerdot C."/>
            <person name="Sarkar A."/>
            <person name="Savel G."/>
            <person name="Schacherer J."/>
            <person name="Sherman D."/>
            <person name="Straub M.-L."/>
            <person name="Stein N."/>
            <person name="Thierry A."/>
            <person name="Trautwein-Schult A."/>
            <person name="Westhof E."/>
            <person name="Worch S."/>
            <person name="Dujon B."/>
            <person name="Souciet J.-L."/>
            <person name="Wincker P."/>
            <person name="Scholz U."/>
            <person name="Neuveglise N."/>
        </authorList>
    </citation>
    <scope>NUCLEOTIDE SEQUENCE</scope>
    <source>
        <strain evidence="3">LS3</strain>
    </source>
</reference>
<name>A0A060T6P7_BLAAD</name>